<dbReference type="EMBL" id="VITT01000005">
    <property type="protein sequence ID" value="TWB62243.1"/>
    <property type="molecule type" value="Genomic_DNA"/>
</dbReference>
<organism evidence="1 2">
    <name type="scientific">Nitrospirillum amazonense</name>
    <dbReference type="NCBI Taxonomy" id="28077"/>
    <lineage>
        <taxon>Bacteria</taxon>
        <taxon>Pseudomonadati</taxon>
        <taxon>Pseudomonadota</taxon>
        <taxon>Alphaproteobacteria</taxon>
        <taxon>Rhodospirillales</taxon>
        <taxon>Azospirillaceae</taxon>
        <taxon>Nitrospirillum</taxon>
    </lineage>
</organism>
<sequence>MSSSSLRMGVGLGCGCGRATQMRDTAEIQALIADRLGMSKASAVEYADAARAGDIRRLQQAAIEVDGHGAWRLAFQRCARLQVVPDITRVHFLEQWVTRGDDLRDRVNDDSLLLGGLRVLLPRYAGPPVTLYRGDRAFNRRRRSYGMSWSTARDVAEGFARGEHQTSVGGSVLLETFAPPDAIICSPAMLGDDMEEAEYLVDRRRLTGVRVIERFPQRSVV</sequence>
<reference evidence="1 2" key="1">
    <citation type="submission" date="2019-06" db="EMBL/GenBank/DDBJ databases">
        <title>Genomic Encyclopedia of Type Strains, Phase IV (KMG-V): Genome sequencing to study the core and pangenomes of soil and plant-associated prokaryotes.</title>
        <authorList>
            <person name="Whitman W."/>
        </authorList>
    </citation>
    <scope>NUCLEOTIDE SEQUENCE [LARGE SCALE GENOMIC DNA]</scope>
    <source>
        <strain evidence="1 2">BR 11140</strain>
    </source>
</reference>
<evidence type="ECO:0000313" key="1">
    <source>
        <dbReference type="EMBL" id="TWB62243.1"/>
    </source>
</evidence>
<dbReference type="Proteomes" id="UP000318050">
    <property type="component" value="Unassembled WGS sequence"/>
</dbReference>
<protein>
    <submittedName>
        <fullName evidence="1">Uncharacterized protein</fullName>
    </submittedName>
</protein>
<gene>
    <name evidence="1" type="ORF">FBZ92_105178</name>
</gene>
<dbReference type="AlphaFoldDB" id="A0A560IT49"/>
<name>A0A560IT49_9PROT</name>
<comment type="caution">
    <text evidence="1">The sequence shown here is derived from an EMBL/GenBank/DDBJ whole genome shotgun (WGS) entry which is preliminary data.</text>
</comment>
<accession>A0A560IT49</accession>
<evidence type="ECO:0000313" key="2">
    <source>
        <dbReference type="Proteomes" id="UP000318050"/>
    </source>
</evidence>
<proteinExistence type="predicted"/>